<keyword evidence="3" id="KW-1185">Reference proteome</keyword>
<feature type="transmembrane region" description="Helical" evidence="1">
    <location>
        <begin position="271"/>
        <end position="288"/>
    </location>
</feature>
<feature type="transmembrane region" description="Helical" evidence="1">
    <location>
        <begin position="238"/>
        <end position="259"/>
    </location>
</feature>
<gene>
    <name evidence="2" type="ORF">DUT91_21100</name>
</gene>
<feature type="transmembrane region" description="Helical" evidence="1">
    <location>
        <begin position="143"/>
        <end position="163"/>
    </location>
</feature>
<evidence type="ECO:0000313" key="3">
    <source>
        <dbReference type="Proteomes" id="UP000253420"/>
    </source>
</evidence>
<feature type="transmembrane region" description="Helical" evidence="1">
    <location>
        <begin position="308"/>
        <end position="329"/>
    </location>
</feature>
<dbReference type="Proteomes" id="UP000253420">
    <property type="component" value="Unassembled WGS sequence"/>
</dbReference>
<protein>
    <submittedName>
        <fullName evidence="2">Low temperature requirement protein A</fullName>
    </submittedName>
</protein>
<evidence type="ECO:0000313" key="2">
    <source>
        <dbReference type="EMBL" id="RCS21909.1"/>
    </source>
</evidence>
<dbReference type="Pfam" id="PF06772">
    <property type="entry name" value="LtrA"/>
    <property type="match status" value="1"/>
</dbReference>
<proteinExistence type="predicted"/>
<keyword evidence="1" id="KW-0812">Transmembrane</keyword>
<dbReference type="PANTHER" id="PTHR36840">
    <property type="entry name" value="BLL5714 PROTEIN"/>
    <property type="match status" value="1"/>
</dbReference>
<dbReference type="PANTHER" id="PTHR36840:SF1">
    <property type="entry name" value="BLL5714 PROTEIN"/>
    <property type="match status" value="1"/>
</dbReference>
<comment type="caution">
    <text evidence="2">The sequence shown here is derived from an EMBL/GenBank/DDBJ whole genome shotgun (WGS) entry which is preliminary data.</text>
</comment>
<keyword evidence="1" id="KW-1133">Transmembrane helix</keyword>
<evidence type="ECO:0000256" key="1">
    <source>
        <dbReference type="SAM" id="Phobius"/>
    </source>
</evidence>
<sequence length="418" mass="45790">MSAVRRLRSFQLFFPQGRCRNYAKGNLILMTRLMSICFTPRDRYETHRVATPLELMFDLASVIAIAAAAHGLAHAVEQAHVVQGVIAFLCSFFMIWLAWMNYTWFASAYDDNSTGFRVLSMVIMFGALILAAGIGAVFDQQRIWLALLGFIVMRLGMAVFWLGAAKGDPERRRTALRYAGGISVVQLYWIALVAVVPPPTALYLPMFLLGAAGELAVPAIAERHGATNWHRHHIIERYGLMNIIVLGECFIAITAMIHLQGGRALPDPSHLWLALLSAAIAFSMWGLYFTEEDYLADAKLGQALLWGYGHFALFAAGAATGAGLSVNLAAAGHDAHITAQAAMLAIALPVAIYVATLWVIRDRICLGGAGRWLLLAVAAFILIIGAAASMAMELITILLISTALFRRRMTRTRERNIS</sequence>
<reference evidence="2 3" key="1">
    <citation type="submission" date="2018-07" db="EMBL/GenBank/DDBJ databases">
        <title>The draft genome of Phyllobacterium salinisoli.</title>
        <authorList>
            <person name="Liu L."/>
            <person name="Li L."/>
            <person name="Zhang X."/>
            <person name="Liang L."/>
        </authorList>
    </citation>
    <scope>NUCLEOTIDE SEQUENCE [LARGE SCALE GENOMIC DNA]</scope>
    <source>
        <strain evidence="2 3">LLAN61</strain>
    </source>
</reference>
<feature type="transmembrane region" description="Helical" evidence="1">
    <location>
        <begin position="341"/>
        <end position="360"/>
    </location>
</feature>
<feature type="transmembrane region" description="Helical" evidence="1">
    <location>
        <begin position="85"/>
        <end position="106"/>
    </location>
</feature>
<keyword evidence="1" id="KW-0472">Membrane</keyword>
<name>A0A368JXM6_9HYPH</name>
<feature type="transmembrane region" description="Helical" evidence="1">
    <location>
        <begin position="118"/>
        <end position="137"/>
    </location>
</feature>
<feature type="transmembrane region" description="Helical" evidence="1">
    <location>
        <begin position="55"/>
        <end position="73"/>
    </location>
</feature>
<dbReference type="InterPro" id="IPR010640">
    <property type="entry name" value="Low_temperature_requirement_A"/>
</dbReference>
<dbReference type="AlphaFoldDB" id="A0A368JXM6"/>
<feature type="transmembrane region" description="Helical" evidence="1">
    <location>
        <begin position="372"/>
        <end position="405"/>
    </location>
</feature>
<organism evidence="2 3">
    <name type="scientific">Phyllobacterium salinisoli</name>
    <dbReference type="NCBI Taxonomy" id="1899321"/>
    <lineage>
        <taxon>Bacteria</taxon>
        <taxon>Pseudomonadati</taxon>
        <taxon>Pseudomonadota</taxon>
        <taxon>Alphaproteobacteria</taxon>
        <taxon>Hyphomicrobiales</taxon>
        <taxon>Phyllobacteriaceae</taxon>
        <taxon>Phyllobacterium</taxon>
    </lineage>
</organism>
<dbReference type="EMBL" id="QOZG01000012">
    <property type="protein sequence ID" value="RCS21909.1"/>
    <property type="molecule type" value="Genomic_DNA"/>
</dbReference>
<accession>A0A368JXM6</accession>
<feature type="transmembrane region" description="Helical" evidence="1">
    <location>
        <begin position="175"/>
        <end position="196"/>
    </location>
</feature>